<dbReference type="RefSeq" id="WP_078684115.1">
    <property type="nucleotide sequence ID" value="NZ_FUYA01000002.1"/>
</dbReference>
<proteinExistence type="predicted"/>
<gene>
    <name evidence="6" type="ORF">SAMN02745702_00807</name>
</gene>
<dbReference type="InterPro" id="IPR014710">
    <property type="entry name" value="RmlC-like_jellyroll"/>
</dbReference>
<dbReference type="GO" id="GO:0003677">
    <property type="term" value="F:DNA binding"/>
    <property type="evidence" value="ECO:0007669"/>
    <property type="project" value="UniProtKB-KW"/>
</dbReference>
<dbReference type="EMBL" id="FUYA01000002">
    <property type="protein sequence ID" value="SKA67352.1"/>
    <property type="molecule type" value="Genomic_DNA"/>
</dbReference>
<evidence type="ECO:0000256" key="3">
    <source>
        <dbReference type="ARBA" id="ARBA00023163"/>
    </source>
</evidence>
<dbReference type="Gene3D" id="1.10.10.10">
    <property type="entry name" value="Winged helix-like DNA-binding domain superfamily/Winged helix DNA-binding domain"/>
    <property type="match status" value="1"/>
</dbReference>
<dbReference type="InterPro" id="IPR012318">
    <property type="entry name" value="HTH_CRP"/>
</dbReference>
<accession>A0A1T4VQT2</accession>
<dbReference type="InterPro" id="IPR050397">
    <property type="entry name" value="Env_Response_Regulators"/>
</dbReference>
<organism evidence="6 7">
    <name type="scientific">Desulfobaculum bizertense DSM 18034</name>
    <dbReference type="NCBI Taxonomy" id="1121442"/>
    <lineage>
        <taxon>Bacteria</taxon>
        <taxon>Pseudomonadati</taxon>
        <taxon>Thermodesulfobacteriota</taxon>
        <taxon>Desulfovibrionia</taxon>
        <taxon>Desulfovibrionales</taxon>
        <taxon>Desulfovibrionaceae</taxon>
        <taxon>Desulfobaculum</taxon>
    </lineage>
</organism>
<dbReference type="InterPro" id="IPR018490">
    <property type="entry name" value="cNMP-bd_dom_sf"/>
</dbReference>
<dbReference type="PANTHER" id="PTHR24567">
    <property type="entry name" value="CRP FAMILY TRANSCRIPTIONAL REGULATORY PROTEIN"/>
    <property type="match status" value="1"/>
</dbReference>
<dbReference type="SMART" id="SM00100">
    <property type="entry name" value="cNMP"/>
    <property type="match status" value="1"/>
</dbReference>
<dbReference type="Pfam" id="PF00027">
    <property type="entry name" value="cNMP_binding"/>
    <property type="match status" value="1"/>
</dbReference>
<dbReference type="Proteomes" id="UP000189733">
    <property type="component" value="Unassembled WGS sequence"/>
</dbReference>
<dbReference type="OrthoDB" id="5460990at2"/>
<dbReference type="InterPro" id="IPR036390">
    <property type="entry name" value="WH_DNA-bd_sf"/>
</dbReference>
<keyword evidence="2" id="KW-0238">DNA-binding</keyword>
<dbReference type="SUPFAM" id="SSF46785">
    <property type="entry name" value="Winged helix' DNA-binding domain"/>
    <property type="match status" value="1"/>
</dbReference>
<keyword evidence="1" id="KW-0805">Transcription regulation</keyword>
<dbReference type="STRING" id="1121442.SAMN02745702_00807"/>
<evidence type="ECO:0000256" key="2">
    <source>
        <dbReference type="ARBA" id="ARBA00023125"/>
    </source>
</evidence>
<evidence type="ECO:0000313" key="7">
    <source>
        <dbReference type="Proteomes" id="UP000189733"/>
    </source>
</evidence>
<dbReference type="GO" id="GO:0003700">
    <property type="term" value="F:DNA-binding transcription factor activity"/>
    <property type="evidence" value="ECO:0007669"/>
    <property type="project" value="TreeGrafter"/>
</dbReference>
<evidence type="ECO:0000259" key="5">
    <source>
        <dbReference type="PROSITE" id="PS51063"/>
    </source>
</evidence>
<dbReference type="Gene3D" id="2.60.120.10">
    <property type="entry name" value="Jelly Rolls"/>
    <property type="match status" value="1"/>
</dbReference>
<dbReference type="SMART" id="SM00419">
    <property type="entry name" value="HTH_CRP"/>
    <property type="match status" value="1"/>
</dbReference>
<dbReference type="SUPFAM" id="SSF51206">
    <property type="entry name" value="cAMP-binding domain-like"/>
    <property type="match status" value="1"/>
</dbReference>
<keyword evidence="7" id="KW-1185">Reference proteome</keyword>
<feature type="domain" description="Cyclic nucleotide-binding" evidence="4">
    <location>
        <begin position="30"/>
        <end position="109"/>
    </location>
</feature>
<dbReference type="AlphaFoldDB" id="A0A1T4VQT2"/>
<dbReference type="PROSITE" id="PS51063">
    <property type="entry name" value="HTH_CRP_2"/>
    <property type="match status" value="1"/>
</dbReference>
<dbReference type="PROSITE" id="PS50042">
    <property type="entry name" value="CNMP_BINDING_3"/>
    <property type="match status" value="1"/>
</dbReference>
<reference evidence="6 7" key="1">
    <citation type="submission" date="2017-02" db="EMBL/GenBank/DDBJ databases">
        <authorList>
            <person name="Peterson S.W."/>
        </authorList>
    </citation>
    <scope>NUCLEOTIDE SEQUENCE [LARGE SCALE GENOMIC DNA]</scope>
    <source>
        <strain evidence="6 7">DSM 18034</strain>
    </source>
</reference>
<dbReference type="InterPro" id="IPR036388">
    <property type="entry name" value="WH-like_DNA-bd_sf"/>
</dbReference>
<sequence>MTSMANQREFLWISRNCESWKQVLHLGAVRTYEKNEIIIHCGGVVDHLYYLAEGEIRLSFVSPDGVEKVIWYVQPGTIFGETPFFDGKPADSLSTAVEKSVVYAFPRHSVYGEIAQNYPEVWQDLLKTLALKVRTLCNQIYTLSIADLKQQVCKFLLQANAKNEGPTQASGEVLVECGLSQEELGCVLGVHRVSISKVLKQLKEEGVISKCTKKTVLVTDWERLLEYAVL</sequence>
<evidence type="ECO:0000256" key="1">
    <source>
        <dbReference type="ARBA" id="ARBA00023015"/>
    </source>
</evidence>
<dbReference type="PANTHER" id="PTHR24567:SF26">
    <property type="entry name" value="REGULATORY PROTEIN YEIL"/>
    <property type="match status" value="1"/>
</dbReference>
<name>A0A1T4VQT2_9BACT</name>
<dbReference type="GO" id="GO:0005829">
    <property type="term" value="C:cytosol"/>
    <property type="evidence" value="ECO:0007669"/>
    <property type="project" value="TreeGrafter"/>
</dbReference>
<dbReference type="CDD" id="cd00038">
    <property type="entry name" value="CAP_ED"/>
    <property type="match status" value="1"/>
</dbReference>
<dbReference type="Pfam" id="PF13545">
    <property type="entry name" value="HTH_Crp_2"/>
    <property type="match status" value="1"/>
</dbReference>
<protein>
    <submittedName>
        <fullName evidence="6">Crp-like helix-turn-helix domain-containing protein</fullName>
    </submittedName>
</protein>
<feature type="domain" description="HTH crp-type" evidence="5">
    <location>
        <begin position="146"/>
        <end position="222"/>
    </location>
</feature>
<evidence type="ECO:0000313" key="6">
    <source>
        <dbReference type="EMBL" id="SKA67352.1"/>
    </source>
</evidence>
<keyword evidence="3" id="KW-0804">Transcription</keyword>
<evidence type="ECO:0000259" key="4">
    <source>
        <dbReference type="PROSITE" id="PS50042"/>
    </source>
</evidence>
<dbReference type="InterPro" id="IPR000595">
    <property type="entry name" value="cNMP-bd_dom"/>
</dbReference>